<protein>
    <submittedName>
        <fullName evidence="2">Isochorismatase family protein</fullName>
    </submittedName>
</protein>
<sequence>MNTALIGLDYIVDIMHPTGKIARSAAHAAQRDVVGRFNRALAAAKQKDWLRIGVKVGFEPGYADLPAHSPMFGRAQAFGALDLSGAGTAFHPDLDAAAFQLVVVKPRVSAFYATRLEAALRARRIERVIVAGVSTAWAVQAAARDAHDRDYEVLVLEDACAAATEDEHQRSIDTLRGIARIVTLDDLAAL</sequence>
<dbReference type="InterPro" id="IPR000868">
    <property type="entry name" value="Isochorismatase-like_dom"/>
</dbReference>
<dbReference type="Gene3D" id="3.40.50.850">
    <property type="entry name" value="Isochorismatase-like"/>
    <property type="match status" value="1"/>
</dbReference>
<dbReference type="Pfam" id="PF00857">
    <property type="entry name" value="Isochorismatase"/>
    <property type="match status" value="1"/>
</dbReference>
<evidence type="ECO:0000313" key="2">
    <source>
        <dbReference type="EMBL" id="KGX16564.1"/>
    </source>
</evidence>
<dbReference type="SUPFAM" id="SSF52499">
    <property type="entry name" value="Isochorismatase-like hydrolases"/>
    <property type="match status" value="1"/>
</dbReference>
<evidence type="ECO:0000259" key="1">
    <source>
        <dbReference type="Pfam" id="PF00857"/>
    </source>
</evidence>
<organism evidence="2 3">
    <name type="scientific">Burkholderia pseudomallei</name>
    <name type="common">Pseudomonas pseudomallei</name>
    <dbReference type="NCBI Taxonomy" id="28450"/>
    <lineage>
        <taxon>Bacteria</taxon>
        <taxon>Pseudomonadati</taxon>
        <taxon>Pseudomonadota</taxon>
        <taxon>Betaproteobacteria</taxon>
        <taxon>Burkholderiales</taxon>
        <taxon>Burkholderiaceae</taxon>
        <taxon>Burkholderia</taxon>
        <taxon>pseudomallei group</taxon>
    </lineage>
</organism>
<dbReference type="AlphaFoldDB" id="A0A069BB11"/>
<accession>A0A069BB11</accession>
<dbReference type="OMA" id="CCADPDH"/>
<reference evidence="2 3" key="1">
    <citation type="submission" date="2014-08" db="EMBL/GenBank/DDBJ databases">
        <authorList>
            <person name="Bunnell A."/>
            <person name="Chain P.S."/>
            <person name="Chertkov O."/>
            <person name="Currie B.J."/>
            <person name="Daligault H.E."/>
            <person name="Davenport K.W."/>
            <person name="Davis C."/>
            <person name="Gleasner C.D."/>
            <person name="Johnson S.L."/>
            <person name="Kaestli M."/>
            <person name="Koren S."/>
            <person name="Kunde Y.A."/>
            <person name="Mayo M."/>
            <person name="McMurry K.K."/>
            <person name="Price E.P."/>
            <person name="Reitenga K.G."/>
            <person name="Robison R."/>
            <person name="Rosovitz M.J."/>
            <person name="Sarovich D.S."/>
            <person name="Teshima H."/>
        </authorList>
    </citation>
    <scope>NUCLEOTIDE SEQUENCE [LARGE SCALE GENOMIC DNA]</scope>
    <source>
        <strain evidence="2 3">MSHR44</strain>
    </source>
</reference>
<name>A0A069BB11_BURPE</name>
<gene>
    <name evidence="2" type="ORF">Y036_5633</name>
</gene>
<proteinExistence type="predicted"/>
<dbReference type="Proteomes" id="UP000030475">
    <property type="component" value="Unassembled WGS sequence"/>
</dbReference>
<comment type="caution">
    <text evidence="2">The sequence shown here is derived from an EMBL/GenBank/DDBJ whole genome shotgun (WGS) entry which is preliminary data.</text>
</comment>
<dbReference type="InterPro" id="IPR050272">
    <property type="entry name" value="Isochorismatase-like_hydrls"/>
</dbReference>
<evidence type="ECO:0000313" key="3">
    <source>
        <dbReference type="Proteomes" id="UP000030475"/>
    </source>
</evidence>
<dbReference type="RefSeq" id="WP_004529148.1">
    <property type="nucleotide sequence ID" value="NZ_AP028072.1"/>
</dbReference>
<dbReference type="EMBL" id="JQIM01000008">
    <property type="protein sequence ID" value="KGX16564.1"/>
    <property type="molecule type" value="Genomic_DNA"/>
</dbReference>
<dbReference type="GeneID" id="93064132"/>
<dbReference type="KEGG" id="but:X994_5186"/>
<dbReference type="PANTHER" id="PTHR43540">
    <property type="entry name" value="PEROXYUREIDOACRYLATE/UREIDOACRYLATE AMIDOHYDROLASE-RELATED"/>
    <property type="match status" value="1"/>
</dbReference>
<dbReference type="PANTHER" id="PTHR43540:SF1">
    <property type="entry name" value="ISOCHORISMATASE HYDROLASE"/>
    <property type="match status" value="1"/>
</dbReference>
<dbReference type="InterPro" id="IPR036380">
    <property type="entry name" value="Isochorismatase-like_sf"/>
</dbReference>
<dbReference type="CDD" id="cd00431">
    <property type="entry name" value="cysteine_hydrolases"/>
    <property type="match status" value="1"/>
</dbReference>
<feature type="domain" description="Isochorismatase-like" evidence="1">
    <location>
        <begin position="3"/>
        <end position="183"/>
    </location>
</feature>